<organism evidence="1 2">
    <name type="scientific">Callithrix jacchus</name>
    <name type="common">White-tufted-ear marmoset</name>
    <name type="synonym">Simia Jacchus</name>
    <dbReference type="NCBI Taxonomy" id="9483"/>
    <lineage>
        <taxon>Eukaryota</taxon>
        <taxon>Metazoa</taxon>
        <taxon>Chordata</taxon>
        <taxon>Craniata</taxon>
        <taxon>Vertebrata</taxon>
        <taxon>Euteleostomi</taxon>
        <taxon>Mammalia</taxon>
        <taxon>Eutheria</taxon>
        <taxon>Euarchontoglires</taxon>
        <taxon>Primates</taxon>
        <taxon>Haplorrhini</taxon>
        <taxon>Platyrrhini</taxon>
        <taxon>Cebidae</taxon>
        <taxon>Callitrichinae</taxon>
        <taxon>Callithrix</taxon>
        <taxon>Callithrix</taxon>
    </lineage>
</organism>
<reference evidence="1" key="3">
    <citation type="submission" date="2025-09" db="UniProtKB">
        <authorList>
            <consortium name="Ensembl"/>
        </authorList>
    </citation>
    <scope>IDENTIFICATION</scope>
</reference>
<dbReference type="GeneTree" id="ENSGT00940000161201"/>
<keyword evidence="2" id="KW-1185">Reference proteome</keyword>
<evidence type="ECO:0000313" key="2">
    <source>
        <dbReference type="Proteomes" id="UP000008225"/>
    </source>
</evidence>
<evidence type="ECO:0000313" key="1">
    <source>
        <dbReference type="Ensembl" id="ENSCJAP00000075693.1"/>
    </source>
</evidence>
<name>A0A5F4WDC3_CALJA</name>
<dbReference type="Bgee" id="ENSCJAG00000003848">
    <property type="expression patterns" value="Expressed in ovary and 4 other cell types or tissues"/>
</dbReference>
<accession>A0A5F4WDC3</accession>
<dbReference type="AlphaFoldDB" id="A0A5F4WDC3"/>
<protein>
    <submittedName>
        <fullName evidence="1">Gamma-aminobutyric acid type A receptor subunit epsilon</fullName>
    </submittedName>
</protein>
<reference evidence="1" key="1">
    <citation type="submission" date="2009-03" db="EMBL/GenBank/DDBJ databases">
        <authorList>
            <person name="Warren W."/>
            <person name="Ye L."/>
            <person name="Minx P."/>
            <person name="Worley K."/>
            <person name="Gibbs R."/>
            <person name="Wilson R.K."/>
        </authorList>
    </citation>
    <scope>NUCLEOTIDE SEQUENCE [LARGE SCALE GENOMIC DNA]</scope>
</reference>
<dbReference type="Ensembl" id="ENSCJAT00000111048.2">
    <property type="protein sequence ID" value="ENSCJAP00000075693.1"/>
    <property type="gene ID" value="ENSCJAG00000003848.5"/>
</dbReference>
<proteinExistence type="predicted"/>
<gene>
    <name evidence="1" type="primary">GABRE</name>
</gene>
<sequence length="195" mass="22510">MRSPCPTRWSASTRMARCCTQLVSYPENEMTYKWENFKLEINEKNSWKLFQFDFTGLSNKTEIISTPAGDLNEEPKDLPRVAPRAALETLFTRPNQVQGNEGTALIVSRVWMEPVTQPAICRERHLVLLPYDLAEKSAFVSFVESLLSHSLGEGKLMLMWPELCLHCTRKGKRAGISYQYLSFFLGTLRKLFYYL</sequence>
<dbReference type="Proteomes" id="UP000008225">
    <property type="component" value="Chromosome X"/>
</dbReference>
<reference evidence="1" key="2">
    <citation type="submission" date="2025-08" db="UniProtKB">
        <authorList>
            <consortium name="Ensembl"/>
        </authorList>
    </citation>
    <scope>IDENTIFICATION</scope>
</reference>